<reference evidence="3" key="5">
    <citation type="journal article" date="2021" name="G3 (Bethesda)">
        <title>Aegilops tauschii genome assembly Aet v5.0 features greater sequence contiguity and improved annotation.</title>
        <authorList>
            <person name="Wang L."/>
            <person name="Zhu T."/>
            <person name="Rodriguez J.C."/>
            <person name="Deal K.R."/>
            <person name="Dubcovsky J."/>
            <person name="McGuire P.E."/>
            <person name="Lux T."/>
            <person name="Spannagl M."/>
            <person name="Mayer K.F.X."/>
            <person name="Baldrich P."/>
            <person name="Meyers B.C."/>
            <person name="Huo N."/>
            <person name="Gu Y.Q."/>
            <person name="Zhou H."/>
            <person name="Devos K.M."/>
            <person name="Bennetzen J.L."/>
            <person name="Unver T."/>
            <person name="Budak H."/>
            <person name="Gulick P.J."/>
            <person name="Galiba G."/>
            <person name="Kalapos B."/>
            <person name="Nelson D.R."/>
            <person name="Li P."/>
            <person name="You F.M."/>
            <person name="Luo M.C."/>
            <person name="Dvorak J."/>
        </authorList>
    </citation>
    <scope>NUCLEOTIDE SEQUENCE [LARGE SCALE GENOMIC DNA]</scope>
    <source>
        <strain evidence="3">cv. AL8/78</strain>
    </source>
</reference>
<reference evidence="4" key="2">
    <citation type="journal article" date="2017" name="Nat. Plants">
        <title>The Aegilops tauschii genome reveals multiple impacts of transposons.</title>
        <authorList>
            <person name="Zhao G."/>
            <person name="Zou C."/>
            <person name="Li K."/>
            <person name="Wang K."/>
            <person name="Li T."/>
            <person name="Gao L."/>
            <person name="Zhang X."/>
            <person name="Wang H."/>
            <person name="Yang Z."/>
            <person name="Liu X."/>
            <person name="Jiang W."/>
            <person name="Mao L."/>
            <person name="Kong X."/>
            <person name="Jiao Y."/>
            <person name="Jia J."/>
        </authorList>
    </citation>
    <scope>NUCLEOTIDE SEQUENCE [LARGE SCALE GENOMIC DNA]</scope>
    <source>
        <strain evidence="4">cv. AL8/78</strain>
    </source>
</reference>
<dbReference type="InterPro" id="IPR010255">
    <property type="entry name" value="Haem_peroxidase_sf"/>
</dbReference>
<sequence length="68" mass="7499">ATGLKVGYYDDKCPDAEKIVLDAVRNATAGIKAGLIRLFFHDCFVQVHIHTYASEVGLIYRPSCALQD</sequence>
<dbReference type="SUPFAM" id="SSF48113">
    <property type="entry name" value="Heme-dependent peroxidases"/>
    <property type="match status" value="1"/>
</dbReference>
<organism evidence="3 4">
    <name type="scientific">Aegilops tauschii subsp. strangulata</name>
    <name type="common">Goatgrass</name>
    <dbReference type="NCBI Taxonomy" id="200361"/>
    <lineage>
        <taxon>Eukaryota</taxon>
        <taxon>Viridiplantae</taxon>
        <taxon>Streptophyta</taxon>
        <taxon>Embryophyta</taxon>
        <taxon>Tracheophyta</taxon>
        <taxon>Spermatophyta</taxon>
        <taxon>Magnoliopsida</taxon>
        <taxon>Liliopsida</taxon>
        <taxon>Poales</taxon>
        <taxon>Poaceae</taxon>
        <taxon>BOP clade</taxon>
        <taxon>Pooideae</taxon>
        <taxon>Triticodae</taxon>
        <taxon>Triticeae</taxon>
        <taxon>Triticinae</taxon>
        <taxon>Aegilops</taxon>
    </lineage>
</organism>
<accession>A0A453AYI1</accession>
<dbReference type="GO" id="GO:0004601">
    <property type="term" value="F:peroxidase activity"/>
    <property type="evidence" value="ECO:0007669"/>
    <property type="project" value="InterPro"/>
</dbReference>
<reference evidence="3" key="3">
    <citation type="journal article" date="2017" name="Nature">
        <title>Genome sequence of the progenitor of the wheat D genome Aegilops tauschii.</title>
        <authorList>
            <person name="Luo M.C."/>
            <person name="Gu Y.Q."/>
            <person name="Puiu D."/>
            <person name="Wang H."/>
            <person name="Twardziok S.O."/>
            <person name="Deal K.R."/>
            <person name="Huo N."/>
            <person name="Zhu T."/>
            <person name="Wang L."/>
            <person name="Wang Y."/>
            <person name="McGuire P.E."/>
            <person name="Liu S."/>
            <person name="Long H."/>
            <person name="Ramasamy R.K."/>
            <person name="Rodriguez J.C."/>
            <person name="Van S.L."/>
            <person name="Yuan L."/>
            <person name="Wang Z."/>
            <person name="Xia Z."/>
            <person name="Xiao L."/>
            <person name="Anderson O.D."/>
            <person name="Ouyang S."/>
            <person name="Liang Y."/>
            <person name="Zimin A.V."/>
            <person name="Pertea G."/>
            <person name="Qi P."/>
            <person name="Bennetzen J.L."/>
            <person name="Dai X."/>
            <person name="Dawson M.W."/>
            <person name="Muller H.G."/>
            <person name="Kugler K."/>
            <person name="Rivarola-Duarte L."/>
            <person name="Spannagl M."/>
            <person name="Mayer K.F.X."/>
            <person name="Lu F.H."/>
            <person name="Bevan M.W."/>
            <person name="Leroy P."/>
            <person name="Li P."/>
            <person name="You F.M."/>
            <person name="Sun Q."/>
            <person name="Liu Z."/>
            <person name="Lyons E."/>
            <person name="Wicker T."/>
            <person name="Salzberg S.L."/>
            <person name="Devos K.M."/>
            <person name="Dvorak J."/>
        </authorList>
    </citation>
    <scope>NUCLEOTIDE SEQUENCE [LARGE SCALE GENOMIC DNA]</scope>
    <source>
        <strain evidence="3">cv. AL8/78</strain>
    </source>
</reference>
<dbReference type="InterPro" id="IPR002016">
    <property type="entry name" value="Haem_peroxidase"/>
</dbReference>
<reference evidence="3" key="4">
    <citation type="submission" date="2019-03" db="UniProtKB">
        <authorList>
            <consortium name="EnsemblPlants"/>
        </authorList>
    </citation>
    <scope>IDENTIFICATION</scope>
</reference>
<dbReference type="Gene3D" id="1.10.520.10">
    <property type="match status" value="1"/>
</dbReference>
<reference evidence="4" key="1">
    <citation type="journal article" date="2014" name="Science">
        <title>Ancient hybridizations among the ancestral genomes of bread wheat.</title>
        <authorList>
            <consortium name="International Wheat Genome Sequencing Consortium,"/>
            <person name="Marcussen T."/>
            <person name="Sandve S.R."/>
            <person name="Heier L."/>
            <person name="Spannagl M."/>
            <person name="Pfeifer M."/>
            <person name="Jakobsen K.S."/>
            <person name="Wulff B.B."/>
            <person name="Steuernagel B."/>
            <person name="Mayer K.F."/>
            <person name="Olsen O.A."/>
        </authorList>
    </citation>
    <scope>NUCLEOTIDE SEQUENCE [LARGE SCALE GENOMIC DNA]</scope>
    <source>
        <strain evidence="4">cv. AL8/78</strain>
    </source>
</reference>
<evidence type="ECO:0000256" key="1">
    <source>
        <dbReference type="ARBA" id="ARBA00022837"/>
    </source>
</evidence>
<dbReference type="PROSITE" id="PS50873">
    <property type="entry name" value="PEROXIDASE_4"/>
    <property type="match status" value="1"/>
</dbReference>
<name>A0A453AYI1_AEGTS</name>
<protein>
    <recommendedName>
        <fullName evidence="2">Plant heme peroxidase family profile domain-containing protein</fullName>
    </recommendedName>
</protein>
<dbReference type="AlphaFoldDB" id="A0A453AYI1"/>
<feature type="domain" description="Plant heme peroxidase family profile" evidence="2">
    <location>
        <begin position="3"/>
        <end position="46"/>
    </location>
</feature>
<evidence type="ECO:0000259" key="2">
    <source>
        <dbReference type="PROSITE" id="PS50873"/>
    </source>
</evidence>
<evidence type="ECO:0000313" key="3">
    <source>
        <dbReference type="EnsemblPlants" id="AET2Gv20305000.6"/>
    </source>
</evidence>
<evidence type="ECO:0000313" key="4">
    <source>
        <dbReference type="Proteomes" id="UP000015105"/>
    </source>
</evidence>
<dbReference type="Proteomes" id="UP000015105">
    <property type="component" value="Chromosome 2D"/>
</dbReference>
<dbReference type="EnsemblPlants" id="AET2Gv20305000.6">
    <property type="protein sequence ID" value="AET2Gv20305000.6"/>
    <property type="gene ID" value="AET2Gv20305000"/>
</dbReference>
<dbReference type="Gramene" id="AET2Gv20305000.6">
    <property type="protein sequence ID" value="AET2Gv20305000.6"/>
    <property type="gene ID" value="AET2Gv20305000"/>
</dbReference>
<proteinExistence type="predicted"/>
<keyword evidence="1" id="KW-0106">Calcium</keyword>
<dbReference type="GO" id="GO:0020037">
    <property type="term" value="F:heme binding"/>
    <property type="evidence" value="ECO:0007669"/>
    <property type="project" value="InterPro"/>
</dbReference>
<keyword evidence="4" id="KW-1185">Reference proteome</keyword>
<dbReference type="GO" id="GO:0006979">
    <property type="term" value="P:response to oxidative stress"/>
    <property type="evidence" value="ECO:0007669"/>
    <property type="project" value="InterPro"/>
</dbReference>